<feature type="repeat" description="ANK" evidence="1">
    <location>
        <begin position="82"/>
        <end position="114"/>
    </location>
</feature>
<name>A0A9W8NK16_9PEZI</name>
<gene>
    <name evidence="4" type="ORF">NPX13_g1972</name>
</gene>
<feature type="region of interest" description="Disordered" evidence="2">
    <location>
        <begin position="105"/>
        <end position="129"/>
    </location>
</feature>
<dbReference type="InterPro" id="IPR010730">
    <property type="entry name" value="HET"/>
</dbReference>
<feature type="domain" description="Heterokaryon incompatibility" evidence="3">
    <location>
        <begin position="468"/>
        <end position="644"/>
    </location>
</feature>
<dbReference type="SUPFAM" id="SSF48403">
    <property type="entry name" value="Ankyrin repeat"/>
    <property type="match status" value="1"/>
</dbReference>
<feature type="repeat" description="ANK" evidence="1">
    <location>
        <begin position="49"/>
        <end position="81"/>
    </location>
</feature>
<feature type="repeat" description="ANK" evidence="1">
    <location>
        <begin position="137"/>
        <end position="165"/>
    </location>
</feature>
<reference evidence="4" key="1">
    <citation type="submission" date="2022-07" db="EMBL/GenBank/DDBJ databases">
        <title>Genome Sequence of Xylaria arbuscula.</title>
        <authorList>
            <person name="Buettner E."/>
        </authorList>
    </citation>
    <scope>NUCLEOTIDE SEQUENCE</scope>
    <source>
        <strain evidence="4">VT107</strain>
    </source>
</reference>
<dbReference type="InterPro" id="IPR002110">
    <property type="entry name" value="Ankyrin_rpt"/>
</dbReference>
<organism evidence="4 5">
    <name type="scientific">Xylaria arbuscula</name>
    <dbReference type="NCBI Taxonomy" id="114810"/>
    <lineage>
        <taxon>Eukaryota</taxon>
        <taxon>Fungi</taxon>
        <taxon>Dikarya</taxon>
        <taxon>Ascomycota</taxon>
        <taxon>Pezizomycotina</taxon>
        <taxon>Sordariomycetes</taxon>
        <taxon>Xylariomycetidae</taxon>
        <taxon>Xylariales</taxon>
        <taxon>Xylariaceae</taxon>
        <taxon>Xylaria</taxon>
    </lineage>
</organism>
<keyword evidence="5" id="KW-1185">Reference proteome</keyword>
<dbReference type="Pfam" id="PF06985">
    <property type="entry name" value="HET"/>
    <property type="match status" value="1"/>
</dbReference>
<dbReference type="Pfam" id="PF12796">
    <property type="entry name" value="Ank_2"/>
    <property type="match status" value="1"/>
</dbReference>
<dbReference type="Proteomes" id="UP001148614">
    <property type="component" value="Unassembled WGS sequence"/>
</dbReference>
<dbReference type="EMBL" id="JANPWZ010000194">
    <property type="protein sequence ID" value="KAJ3578596.1"/>
    <property type="molecule type" value="Genomic_DNA"/>
</dbReference>
<dbReference type="Gene3D" id="1.25.40.20">
    <property type="entry name" value="Ankyrin repeat-containing domain"/>
    <property type="match status" value="1"/>
</dbReference>
<dbReference type="PANTHER" id="PTHR33112">
    <property type="entry name" value="DOMAIN PROTEIN, PUTATIVE-RELATED"/>
    <property type="match status" value="1"/>
</dbReference>
<dbReference type="PROSITE" id="PS50088">
    <property type="entry name" value="ANK_REPEAT"/>
    <property type="match status" value="3"/>
</dbReference>
<evidence type="ECO:0000259" key="3">
    <source>
        <dbReference type="Pfam" id="PF06985"/>
    </source>
</evidence>
<dbReference type="AlphaFoldDB" id="A0A9W8NK16"/>
<evidence type="ECO:0000256" key="1">
    <source>
        <dbReference type="PROSITE-ProRule" id="PRU00023"/>
    </source>
</evidence>
<dbReference type="VEuPathDB" id="FungiDB:F4678DRAFT_470972"/>
<keyword evidence="1" id="KW-0040">ANK repeat</keyword>
<sequence length="947" mass="106115">MSQHESFRAAGPKNVSEIAQFLQNGGLPDTQWSMSELEIATGYINAWPHWNTPLHRMIATKQRDGMAYLLDHGASIDLRNYLGRTPLQEAARVEYHEGVELLLSRGADPNMPSQGRTAGNEIGDHDDPDGEDVKVLPIHEALRNGDIRMLQILAKAGTELNAPTHGWQPLDLALLDRQVDVMNTLIDLGARFSLTPDIVNSDQGQNQEAALALLHFASHSDWFPPQSCHPLFVSVLATCNPHQYTALERYPTQKFNSNELVYQVFNKISLVAQCTNIEPSEDTYCSACFSYQTRNAHPPCNCLHESIGSSSTGCFKHHTNFEELVSSAQSGCRLCRLFIQGLNLVKKHRSPVTVVLTKYLQLPTTLSVILHFHRPDRIIITVGHLAAELELSYLNERTIQALPDVEDYKNGTESLSSFHFAKTWLHNCMTNHKLCGATSAPLPTRVIDVGDGTRDPFLLETNGAHNRYCALSYCWGTSSSAHKTTTVNLNRYYKAIPPQELPRTLLDAVHAARSLGFRYIWIDALCIIQDDDEDWAREAVRMTQVYANATLTITTAVGQSSDDGMFRPHPDGFFNPQQFCIRLPRRDRSKPKLQIRDKDLAIGQTTHPLSYLAVYPDANFGYIGYAYIGAQNAPIERRAWTLQEHILSRRLLYYGHGAILWECLEASSSEHDPDGIRNGFQFPDRFRIKTYFHSHMNSKSGDTRALMSGLATDSSALRSKTPFATYCRLLETYSSRAITKPSDRITAILGLSQIMESISGHEFVGGIWKGDHTLASLLWLIEIPSPNARTSSFPTWSWASVVPETEEHRVINNIGEMEEVDWKARVISFDVKSDLAQTRVTGSITIEGPLGKLVDDENYRKSLDGTLRTTPYVLMDTAADANALAGSLDNIWCLDMLTLEGDSNLPSKVCLLLRQVGEFDDRTFQRIGMYQHIIGKDVRKIQTVILV</sequence>
<accession>A0A9W8NK16</accession>
<evidence type="ECO:0000313" key="4">
    <source>
        <dbReference type="EMBL" id="KAJ3578596.1"/>
    </source>
</evidence>
<dbReference type="PANTHER" id="PTHR33112:SF16">
    <property type="entry name" value="HETEROKARYON INCOMPATIBILITY DOMAIN-CONTAINING PROTEIN"/>
    <property type="match status" value="1"/>
</dbReference>
<dbReference type="SMART" id="SM00248">
    <property type="entry name" value="ANK"/>
    <property type="match status" value="4"/>
</dbReference>
<dbReference type="PROSITE" id="PS50297">
    <property type="entry name" value="ANK_REP_REGION"/>
    <property type="match status" value="1"/>
</dbReference>
<proteinExistence type="predicted"/>
<protein>
    <recommendedName>
        <fullName evidence="3">Heterokaryon incompatibility domain-containing protein</fullName>
    </recommendedName>
</protein>
<evidence type="ECO:0000313" key="5">
    <source>
        <dbReference type="Proteomes" id="UP001148614"/>
    </source>
</evidence>
<dbReference type="InterPro" id="IPR036770">
    <property type="entry name" value="Ankyrin_rpt-contain_sf"/>
</dbReference>
<evidence type="ECO:0000256" key="2">
    <source>
        <dbReference type="SAM" id="MobiDB-lite"/>
    </source>
</evidence>
<comment type="caution">
    <text evidence="4">The sequence shown here is derived from an EMBL/GenBank/DDBJ whole genome shotgun (WGS) entry which is preliminary data.</text>
</comment>